<proteinExistence type="predicted"/>
<sequence length="320" mass="36045">MNTRTRISLDSRLVCMDDISDKRVPAGSELLAFGAAADIWLVDTPDVDVHKCILKVIRMSVEAMKVKCNAQGSRTAEQLWGEFVCAYKSKLNQWEPLAHENVVRVLGVNEALDLRVEYLSRGTASQYLAAHPNDSIPLRKRMIGDVLAGLTYLHSRQPPVIHGSIRMDKLFVDIHGTTKIGEFGLASLVEGFELFVPSILQDNQIRWRSPKLLRANAKARTMESDIWSLGCTLFEIMSGKLPYFRHQNELLVYHALVSNEMPGDLEDLLDPDFVQFWTLATSCWEWIPGQQSLAPDLWEDYLSGTSVLQRHVVDHGTAQA</sequence>
<dbReference type="InterPro" id="IPR000719">
    <property type="entry name" value="Prot_kinase_dom"/>
</dbReference>
<dbReference type="PANTHER" id="PTHR24361:SF433">
    <property type="entry name" value="PROTEIN KINASE DOMAIN-CONTAINING PROTEIN"/>
    <property type="match status" value="1"/>
</dbReference>
<dbReference type="SUPFAM" id="SSF56112">
    <property type="entry name" value="Protein kinase-like (PK-like)"/>
    <property type="match status" value="1"/>
</dbReference>
<comment type="catalytic activity">
    <reaction evidence="7">
        <text>L-threonyl-[protein] + ATP = O-phospho-L-threonyl-[protein] + ADP + H(+)</text>
        <dbReference type="Rhea" id="RHEA:46608"/>
        <dbReference type="Rhea" id="RHEA-COMP:11060"/>
        <dbReference type="Rhea" id="RHEA-COMP:11605"/>
        <dbReference type="ChEBI" id="CHEBI:15378"/>
        <dbReference type="ChEBI" id="CHEBI:30013"/>
        <dbReference type="ChEBI" id="CHEBI:30616"/>
        <dbReference type="ChEBI" id="CHEBI:61977"/>
        <dbReference type="ChEBI" id="CHEBI:456216"/>
        <dbReference type="EC" id="2.7.11.1"/>
    </reaction>
</comment>
<accession>A0A8H3AVG5</accession>
<dbReference type="EC" id="2.7.11.1" evidence="1"/>
<evidence type="ECO:0000256" key="7">
    <source>
        <dbReference type="ARBA" id="ARBA00047899"/>
    </source>
</evidence>
<dbReference type="InterPro" id="IPR011009">
    <property type="entry name" value="Kinase-like_dom_sf"/>
</dbReference>
<dbReference type="EMBL" id="CAJMWZ010001750">
    <property type="protein sequence ID" value="CAE6441498.1"/>
    <property type="molecule type" value="Genomic_DNA"/>
</dbReference>
<evidence type="ECO:0000256" key="1">
    <source>
        <dbReference type="ARBA" id="ARBA00012513"/>
    </source>
</evidence>
<evidence type="ECO:0000256" key="2">
    <source>
        <dbReference type="ARBA" id="ARBA00022527"/>
    </source>
</evidence>
<reference evidence="10" key="1">
    <citation type="submission" date="2021-01" db="EMBL/GenBank/DDBJ databases">
        <authorList>
            <person name="Kaushik A."/>
        </authorList>
    </citation>
    <scope>NUCLEOTIDE SEQUENCE</scope>
    <source>
        <strain evidence="10">Type strain: AG8-Rh-89/</strain>
    </source>
</reference>
<evidence type="ECO:0000256" key="8">
    <source>
        <dbReference type="ARBA" id="ARBA00048679"/>
    </source>
</evidence>
<dbReference type="Pfam" id="PF07714">
    <property type="entry name" value="PK_Tyr_Ser-Thr"/>
    <property type="match status" value="1"/>
</dbReference>
<dbReference type="Proteomes" id="UP000663850">
    <property type="component" value="Unassembled WGS sequence"/>
</dbReference>
<evidence type="ECO:0000313" key="11">
    <source>
        <dbReference type="Proteomes" id="UP000663850"/>
    </source>
</evidence>
<organism evidence="10 11">
    <name type="scientific">Rhizoctonia solani</name>
    <dbReference type="NCBI Taxonomy" id="456999"/>
    <lineage>
        <taxon>Eukaryota</taxon>
        <taxon>Fungi</taxon>
        <taxon>Dikarya</taxon>
        <taxon>Basidiomycota</taxon>
        <taxon>Agaricomycotina</taxon>
        <taxon>Agaricomycetes</taxon>
        <taxon>Cantharellales</taxon>
        <taxon>Ceratobasidiaceae</taxon>
        <taxon>Rhizoctonia</taxon>
    </lineage>
</organism>
<evidence type="ECO:0000256" key="3">
    <source>
        <dbReference type="ARBA" id="ARBA00022679"/>
    </source>
</evidence>
<keyword evidence="5" id="KW-0418">Kinase</keyword>
<protein>
    <recommendedName>
        <fullName evidence="1">non-specific serine/threonine protein kinase</fullName>
        <ecNumber evidence="1">2.7.11.1</ecNumber>
    </recommendedName>
</protein>
<dbReference type="GO" id="GO:0005524">
    <property type="term" value="F:ATP binding"/>
    <property type="evidence" value="ECO:0007669"/>
    <property type="project" value="UniProtKB-KW"/>
</dbReference>
<evidence type="ECO:0000256" key="6">
    <source>
        <dbReference type="ARBA" id="ARBA00022840"/>
    </source>
</evidence>
<evidence type="ECO:0000259" key="9">
    <source>
        <dbReference type="PROSITE" id="PS50011"/>
    </source>
</evidence>
<dbReference type="PROSITE" id="PS50011">
    <property type="entry name" value="PROTEIN_KINASE_DOM"/>
    <property type="match status" value="1"/>
</dbReference>
<name>A0A8H3AVG5_9AGAM</name>
<gene>
    <name evidence="10" type="ORF">RDB_LOCUS29907</name>
</gene>
<comment type="caution">
    <text evidence="10">The sequence shown here is derived from an EMBL/GenBank/DDBJ whole genome shotgun (WGS) entry which is preliminary data.</text>
</comment>
<dbReference type="PANTHER" id="PTHR24361">
    <property type="entry name" value="MITOGEN-ACTIVATED KINASE KINASE KINASE"/>
    <property type="match status" value="1"/>
</dbReference>
<dbReference type="Gene3D" id="1.10.510.10">
    <property type="entry name" value="Transferase(Phosphotransferase) domain 1"/>
    <property type="match status" value="1"/>
</dbReference>
<dbReference type="GO" id="GO:0004674">
    <property type="term" value="F:protein serine/threonine kinase activity"/>
    <property type="evidence" value="ECO:0007669"/>
    <property type="project" value="UniProtKB-KW"/>
</dbReference>
<comment type="catalytic activity">
    <reaction evidence="8">
        <text>L-seryl-[protein] + ATP = O-phospho-L-seryl-[protein] + ADP + H(+)</text>
        <dbReference type="Rhea" id="RHEA:17989"/>
        <dbReference type="Rhea" id="RHEA-COMP:9863"/>
        <dbReference type="Rhea" id="RHEA-COMP:11604"/>
        <dbReference type="ChEBI" id="CHEBI:15378"/>
        <dbReference type="ChEBI" id="CHEBI:29999"/>
        <dbReference type="ChEBI" id="CHEBI:30616"/>
        <dbReference type="ChEBI" id="CHEBI:83421"/>
        <dbReference type="ChEBI" id="CHEBI:456216"/>
        <dbReference type="EC" id="2.7.11.1"/>
    </reaction>
</comment>
<keyword evidence="6" id="KW-0067">ATP-binding</keyword>
<evidence type="ECO:0000313" key="10">
    <source>
        <dbReference type="EMBL" id="CAE6441498.1"/>
    </source>
</evidence>
<keyword evidence="2" id="KW-0723">Serine/threonine-protein kinase</keyword>
<feature type="domain" description="Protein kinase" evidence="9">
    <location>
        <begin position="25"/>
        <end position="320"/>
    </location>
</feature>
<dbReference type="InterPro" id="IPR053235">
    <property type="entry name" value="Ser_Thr_kinase"/>
</dbReference>
<evidence type="ECO:0000256" key="4">
    <source>
        <dbReference type="ARBA" id="ARBA00022741"/>
    </source>
</evidence>
<evidence type="ECO:0000256" key="5">
    <source>
        <dbReference type="ARBA" id="ARBA00022777"/>
    </source>
</evidence>
<dbReference type="AlphaFoldDB" id="A0A8H3AVG5"/>
<dbReference type="InterPro" id="IPR001245">
    <property type="entry name" value="Ser-Thr/Tyr_kinase_cat_dom"/>
</dbReference>
<dbReference type="GO" id="GO:0005737">
    <property type="term" value="C:cytoplasm"/>
    <property type="evidence" value="ECO:0007669"/>
    <property type="project" value="TreeGrafter"/>
</dbReference>
<keyword evidence="4" id="KW-0547">Nucleotide-binding</keyword>
<keyword evidence="3" id="KW-0808">Transferase</keyword>